<dbReference type="Gene3D" id="1.25.40.90">
    <property type="match status" value="1"/>
</dbReference>
<dbReference type="SMART" id="SM00288">
    <property type="entry name" value="VHS"/>
    <property type="match status" value="1"/>
</dbReference>
<dbReference type="RefSeq" id="XP_016764682.1">
    <property type="nucleotide sequence ID" value="XM_016903267.1"/>
</dbReference>
<dbReference type="PANTHER" id="PTHR47789:SF1">
    <property type="entry name" value="LAS SEVENTEEN-BINDING PROTEIN 5"/>
    <property type="match status" value="1"/>
</dbReference>
<evidence type="ECO:0000256" key="2">
    <source>
        <dbReference type="SAM" id="MobiDB-lite"/>
    </source>
</evidence>
<dbReference type="GO" id="GO:0030479">
    <property type="term" value="C:actin cortical patch"/>
    <property type="evidence" value="ECO:0007669"/>
    <property type="project" value="TreeGrafter"/>
</dbReference>
<proteinExistence type="predicted"/>
<comment type="subunit">
    <text evidence="1">Component of the ESCRT-0 complex composed of HSE1 and VPS27.</text>
</comment>
<dbReference type="PROSITE" id="PS50179">
    <property type="entry name" value="VHS"/>
    <property type="match status" value="1"/>
</dbReference>
<dbReference type="CDD" id="cd14232">
    <property type="entry name" value="GAT_LSB5"/>
    <property type="match status" value="1"/>
</dbReference>
<protein>
    <recommendedName>
        <fullName evidence="3">VHS domain-containing protein</fullName>
    </recommendedName>
</protein>
<reference evidence="4 5" key="1">
    <citation type="journal article" date="2012" name="PLoS Pathog.">
        <title>Diverse lifestyles and strategies of plant pathogenesis encoded in the genomes of eighteen Dothideomycetes fungi.</title>
        <authorList>
            <person name="Ohm R.A."/>
            <person name="Feau N."/>
            <person name="Henrissat B."/>
            <person name="Schoch C.L."/>
            <person name="Horwitz B.A."/>
            <person name="Barry K.W."/>
            <person name="Condon B.J."/>
            <person name="Copeland A.C."/>
            <person name="Dhillon B."/>
            <person name="Glaser F."/>
            <person name="Hesse C.N."/>
            <person name="Kosti I."/>
            <person name="LaButti K."/>
            <person name="Lindquist E.A."/>
            <person name="Lucas S."/>
            <person name="Salamov A.A."/>
            <person name="Bradshaw R.E."/>
            <person name="Ciuffetti L."/>
            <person name="Hamelin R.C."/>
            <person name="Kema G.H.J."/>
            <person name="Lawrence C."/>
            <person name="Scott J.A."/>
            <person name="Spatafora J.W."/>
            <person name="Turgeon B.G."/>
            <person name="de Wit P.J.G.M."/>
            <person name="Zhong S."/>
            <person name="Goodwin S.B."/>
            <person name="Grigoriev I.V."/>
        </authorList>
    </citation>
    <scope>NUCLEOTIDE SEQUENCE [LARGE SCALE GENOMIC DNA]</scope>
    <source>
        <strain evidence="4 5">SO2202</strain>
    </source>
</reference>
<feature type="region of interest" description="Disordered" evidence="2">
    <location>
        <begin position="148"/>
        <end position="194"/>
    </location>
</feature>
<dbReference type="InterPro" id="IPR038425">
    <property type="entry name" value="GAT_sf"/>
</dbReference>
<dbReference type="OMA" id="YGSVHRQ"/>
<organism evidence="4 5">
    <name type="scientific">Sphaerulina musiva (strain SO2202)</name>
    <name type="common">Poplar stem canker fungus</name>
    <name type="synonym">Septoria musiva</name>
    <dbReference type="NCBI Taxonomy" id="692275"/>
    <lineage>
        <taxon>Eukaryota</taxon>
        <taxon>Fungi</taxon>
        <taxon>Dikarya</taxon>
        <taxon>Ascomycota</taxon>
        <taxon>Pezizomycotina</taxon>
        <taxon>Dothideomycetes</taxon>
        <taxon>Dothideomycetidae</taxon>
        <taxon>Mycosphaerellales</taxon>
        <taxon>Mycosphaerellaceae</taxon>
        <taxon>Sphaerulina</taxon>
    </lineage>
</organism>
<feature type="domain" description="VHS" evidence="3">
    <location>
        <begin position="19"/>
        <end position="140"/>
    </location>
</feature>
<name>N1QH64_SPHMS</name>
<dbReference type="InterPro" id="IPR008942">
    <property type="entry name" value="ENTH_VHS"/>
</dbReference>
<dbReference type="Proteomes" id="UP000016931">
    <property type="component" value="Unassembled WGS sequence"/>
</dbReference>
<dbReference type="SUPFAM" id="SSF89009">
    <property type="entry name" value="GAT-like domain"/>
    <property type="match status" value="1"/>
</dbReference>
<evidence type="ECO:0000256" key="1">
    <source>
        <dbReference type="ARBA" id="ARBA00011446"/>
    </source>
</evidence>
<feature type="compositionally biased region" description="Polar residues" evidence="2">
    <location>
        <begin position="172"/>
        <end position="191"/>
    </location>
</feature>
<sequence length="413" mass="45880">MFSGSRKPYSAITVQVDRLTSEQCEEDDVSGIVDLIEVIRIQSGGPTEAARALRKKLKYGNPHRQVRSLVILDGLIQNAGGRFQRTFADEPLLERLRLMARDDTVDPHVRQKCKVLFVQWANAYKNTTGLERIANLYKEFPKTQRPVVARQKVLKDTEPPESPFAEKETRSRSNSQQKPVQSSSTRPLNLTSSSHSFSSKLFKEKKAGPQKAFNLSREKEGMTNALAQASMASTNLLNALQLINRETERISENAEVVRRLETCKALRRKILYYIQHVESDDWIGSLVNANDELVKALTAYEIMDRSIDDDSDSDAWEAAGNSAGPITGPMASTEQQLAGLSMSDEAAPTKPARSTMKMPMPPPPPPPPQPVPAKTTGGSYDDEDHDEDDDPFGDANAVQTPTIERSGLTWKEV</sequence>
<dbReference type="OrthoDB" id="10068368at2759"/>
<dbReference type="eggNOG" id="KOG1087">
    <property type="taxonomic scope" value="Eukaryota"/>
</dbReference>
<dbReference type="GO" id="GO:0051666">
    <property type="term" value="P:actin cortical patch localization"/>
    <property type="evidence" value="ECO:0007669"/>
    <property type="project" value="TreeGrafter"/>
</dbReference>
<dbReference type="STRING" id="692275.N1QH64"/>
<dbReference type="GeneID" id="27900404"/>
<dbReference type="GO" id="GO:0007034">
    <property type="term" value="P:vacuolar transport"/>
    <property type="evidence" value="ECO:0007669"/>
    <property type="project" value="UniProtKB-ARBA"/>
</dbReference>
<dbReference type="PANTHER" id="PTHR47789">
    <property type="entry name" value="LAS SEVENTEEN-BINDING PROTEIN 5"/>
    <property type="match status" value="1"/>
</dbReference>
<keyword evidence="5" id="KW-1185">Reference proteome</keyword>
<dbReference type="InterPro" id="IPR044103">
    <property type="entry name" value="GAT_LSB5"/>
</dbReference>
<dbReference type="SUPFAM" id="SSF48464">
    <property type="entry name" value="ENTH/VHS domain"/>
    <property type="match status" value="1"/>
</dbReference>
<dbReference type="Pfam" id="PF00790">
    <property type="entry name" value="VHS"/>
    <property type="match status" value="1"/>
</dbReference>
<dbReference type="GO" id="GO:0035091">
    <property type="term" value="F:phosphatidylinositol binding"/>
    <property type="evidence" value="ECO:0007669"/>
    <property type="project" value="InterPro"/>
</dbReference>
<evidence type="ECO:0000313" key="5">
    <source>
        <dbReference type="Proteomes" id="UP000016931"/>
    </source>
</evidence>
<dbReference type="Gene3D" id="1.20.58.160">
    <property type="match status" value="1"/>
</dbReference>
<evidence type="ECO:0000259" key="3">
    <source>
        <dbReference type="PROSITE" id="PS50179"/>
    </source>
</evidence>
<dbReference type="EMBL" id="KB456260">
    <property type="protein sequence ID" value="EMF16561.1"/>
    <property type="molecule type" value="Genomic_DNA"/>
</dbReference>
<dbReference type="GO" id="GO:0043130">
    <property type="term" value="F:ubiquitin binding"/>
    <property type="evidence" value="ECO:0007669"/>
    <property type="project" value="InterPro"/>
</dbReference>
<feature type="compositionally biased region" description="Pro residues" evidence="2">
    <location>
        <begin position="359"/>
        <end position="371"/>
    </location>
</feature>
<dbReference type="InterPro" id="IPR045007">
    <property type="entry name" value="LSB5"/>
</dbReference>
<feature type="compositionally biased region" description="Acidic residues" evidence="2">
    <location>
        <begin position="380"/>
        <end position="392"/>
    </location>
</feature>
<feature type="region of interest" description="Disordered" evidence="2">
    <location>
        <begin position="308"/>
        <end position="413"/>
    </location>
</feature>
<gene>
    <name evidence="4" type="ORF">SEPMUDRAFT_145785</name>
</gene>
<accession>N1QH64</accession>
<dbReference type="HOGENOM" id="CLU_036827_0_0_1"/>
<dbReference type="CDD" id="cd16980">
    <property type="entry name" value="VHS_Lsb5"/>
    <property type="match status" value="1"/>
</dbReference>
<evidence type="ECO:0000313" key="4">
    <source>
        <dbReference type="EMBL" id="EMF16561.1"/>
    </source>
</evidence>
<dbReference type="GO" id="GO:0007015">
    <property type="term" value="P:actin filament organization"/>
    <property type="evidence" value="ECO:0007669"/>
    <property type="project" value="InterPro"/>
</dbReference>
<dbReference type="GO" id="GO:0006897">
    <property type="term" value="P:endocytosis"/>
    <property type="evidence" value="ECO:0007669"/>
    <property type="project" value="InterPro"/>
</dbReference>
<dbReference type="InterPro" id="IPR002014">
    <property type="entry name" value="VHS_dom"/>
</dbReference>
<feature type="compositionally biased region" description="Basic and acidic residues" evidence="2">
    <location>
        <begin position="153"/>
        <end position="171"/>
    </location>
</feature>
<dbReference type="AlphaFoldDB" id="N1QH64"/>